<feature type="transmembrane region" description="Helical" evidence="1">
    <location>
        <begin position="115"/>
        <end position="139"/>
    </location>
</feature>
<name>A0ABN2R1J1_9ACTN</name>
<keyword evidence="1" id="KW-1133">Transmembrane helix</keyword>
<feature type="transmembrane region" description="Helical" evidence="1">
    <location>
        <begin position="197"/>
        <end position="219"/>
    </location>
</feature>
<comment type="caution">
    <text evidence="2">The sequence shown here is derived from an EMBL/GenBank/DDBJ whole genome shotgun (WGS) entry which is preliminary data.</text>
</comment>
<keyword evidence="3" id="KW-1185">Reference proteome</keyword>
<evidence type="ECO:0000313" key="3">
    <source>
        <dbReference type="Proteomes" id="UP001500571"/>
    </source>
</evidence>
<evidence type="ECO:0008006" key="4">
    <source>
        <dbReference type="Google" id="ProtNLM"/>
    </source>
</evidence>
<feature type="transmembrane region" description="Helical" evidence="1">
    <location>
        <begin position="85"/>
        <end position="108"/>
    </location>
</feature>
<dbReference type="Proteomes" id="UP001500571">
    <property type="component" value="Unassembled WGS sequence"/>
</dbReference>
<dbReference type="EMBL" id="BAAAPB010000002">
    <property type="protein sequence ID" value="GAA1961949.1"/>
    <property type="molecule type" value="Genomic_DNA"/>
</dbReference>
<feature type="transmembrane region" description="Helical" evidence="1">
    <location>
        <begin position="340"/>
        <end position="362"/>
    </location>
</feature>
<keyword evidence="1" id="KW-0472">Membrane</keyword>
<reference evidence="2 3" key="1">
    <citation type="journal article" date="2019" name="Int. J. Syst. Evol. Microbiol.">
        <title>The Global Catalogue of Microorganisms (GCM) 10K type strain sequencing project: providing services to taxonomists for standard genome sequencing and annotation.</title>
        <authorList>
            <consortium name="The Broad Institute Genomics Platform"/>
            <consortium name="The Broad Institute Genome Sequencing Center for Infectious Disease"/>
            <person name="Wu L."/>
            <person name="Ma J."/>
        </authorList>
    </citation>
    <scope>NUCLEOTIDE SEQUENCE [LARGE SCALE GENOMIC DNA]</scope>
    <source>
        <strain evidence="2 3">JCM 15309</strain>
    </source>
</reference>
<evidence type="ECO:0000313" key="2">
    <source>
        <dbReference type="EMBL" id="GAA1961949.1"/>
    </source>
</evidence>
<feature type="transmembrane region" description="Helical" evidence="1">
    <location>
        <begin position="309"/>
        <end position="328"/>
    </location>
</feature>
<keyword evidence="1" id="KW-0812">Transmembrane</keyword>
<evidence type="ECO:0000256" key="1">
    <source>
        <dbReference type="SAM" id="Phobius"/>
    </source>
</evidence>
<gene>
    <name evidence="2" type="ORF">GCM10009798_22120</name>
</gene>
<protein>
    <recommendedName>
        <fullName evidence="4">DUF2142 domain-containing protein</fullName>
    </recommendedName>
</protein>
<organism evidence="2 3">
    <name type="scientific">Nocardioides panacihumi</name>
    <dbReference type="NCBI Taxonomy" id="400774"/>
    <lineage>
        <taxon>Bacteria</taxon>
        <taxon>Bacillati</taxon>
        <taxon>Actinomycetota</taxon>
        <taxon>Actinomycetes</taxon>
        <taxon>Propionibacteriales</taxon>
        <taxon>Nocardioidaceae</taxon>
        <taxon>Nocardioides</taxon>
    </lineage>
</organism>
<sequence length="422" mass="45655">MVYSATISRLPSYDATTANMVSWNIANTGSPDVALTDFPGFNGLSTRDGWLVHDAHGHEMIGRAPGVIAASVPAYLLAGRGAFTVVPGALTAALLTAAAMAWLFWLLAQLVPTRVALQAVLVLGFTTPVWTVAADAMWPHSLTLLGMVGMAVCARSDRWWMVGFWGGFAATGRLHVAIVCLVLAVGCSWQRRRWAPMLQAGAIGLLWIGAISLWTHWMYGRWDPTSGYVASKFVDYAAGHRFDLVNLLGFLVSPHRGLLVWTPVLVLLLPALARGWRELPDWTRWLALGGGVYLLVQGLLNRFSGGFFFYGYRLPLETLVCVTPALVLSREHCGRVARALFAPLVILQGALVIPGALTDLYTPPVDSWTTNALWYWFTRKPVAIAGLVLASGLATALAVRLAGARTVTEPAEAEPQRVESGP</sequence>
<feature type="transmembrane region" description="Helical" evidence="1">
    <location>
        <begin position="255"/>
        <end position="273"/>
    </location>
</feature>
<accession>A0ABN2R1J1</accession>
<feature type="transmembrane region" description="Helical" evidence="1">
    <location>
        <begin position="285"/>
        <end position="303"/>
    </location>
</feature>
<feature type="transmembrane region" description="Helical" evidence="1">
    <location>
        <begin position="382"/>
        <end position="402"/>
    </location>
</feature>
<feature type="transmembrane region" description="Helical" evidence="1">
    <location>
        <begin position="159"/>
        <end position="185"/>
    </location>
</feature>
<proteinExistence type="predicted"/>